<name>A0A2U3LBQ2_9FIRM</name>
<comment type="subcellular location">
    <subcellularLocation>
        <location evidence="1">Cell membrane</location>
        <topology evidence="1">Multi-pass membrane protein</topology>
    </subcellularLocation>
</comment>
<organism evidence="9 10">
    <name type="scientific">Candidatus Desulfosporosinus infrequens</name>
    <dbReference type="NCBI Taxonomy" id="2043169"/>
    <lineage>
        <taxon>Bacteria</taxon>
        <taxon>Bacillati</taxon>
        <taxon>Bacillota</taxon>
        <taxon>Clostridia</taxon>
        <taxon>Eubacteriales</taxon>
        <taxon>Desulfitobacteriaceae</taxon>
        <taxon>Desulfosporosinus</taxon>
    </lineage>
</organism>
<dbReference type="InterPro" id="IPR038665">
    <property type="entry name" value="Voltage-dep_anion_channel_sf"/>
</dbReference>
<feature type="transmembrane region" description="Helical" evidence="8">
    <location>
        <begin position="137"/>
        <end position="159"/>
    </location>
</feature>
<dbReference type="InterPro" id="IPR004695">
    <property type="entry name" value="SLAC1/Mae1/Ssu1/TehA"/>
</dbReference>
<evidence type="ECO:0000256" key="4">
    <source>
        <dbReference type="ARBA" id="ARBA00022475"/>
    </source>
</evidence>
<evidence type="ECO:0000256" key="5">
    <source>
        <dbReference type="ARBA" id="ARBA00022692"/>
    </source>
</evidence>
<dbReference type="InterPro" id="IPR051629">
    <property type="entry name" value="Sulfite_efflux_TDT"/>
</dbReference>
<dbReference type="Gene3D" id="1.50.10.150">
    <property type="entry name" value="Voltage-dependent anion channel"/>
    <property type="match status" value="1"/>
</dbReference>
<dbReference type="GO" id="GO:0000319">
    <property type="term" value="F:sulfite transmembrane transporter activity"/>
    <property type="evidence" value="ECO:0007669"/>
    <property type="project" value="TreeGrafter"/>
</dbReference>
<evidence type="ECO:0000256" key="2">
    <source>
        <dbReference type="ARBA" id="ARBA00008566"/>
    </source>
</evidence>
<dbReference type="Proteomes" id="UP000238916">
    <property type="component" value="Unassembled WGS sequence"/>
</dbReference>
<dbReference type="Pfam" id="PF03595">
    <property type="entry name" value="SLAC1"/>
    <property type="match status" value="1"/>
</dbReference>
<evidence type="ECO:0000256" key="7">
    <source>
        <dbReference type="ARBA" id="ARBA00023136"/>
    </source>
</evidence>
<keyword evidence="5 8" id="KW-0812">Transmembrane</keyword>
<dbReference type="PANTHER" id="PTHR31686">
    <property type="match status" value="1"/>
</dbReference>
<proteinExistence type="inferred from homology"/>
<reference evidence="10" key="1">
    <citation type="submission" date="2018-02" db="EMBL/GenBank/DDBJ databases">
        <authorList>
            <person name="Hausmann B."/>
        </authorList>
    </citation>
    <scope>NUCLEOTIDE SEQUENCE [LARGE SCALE GENOMIC DNA]</scope>
    <source>
        <strain evidence="10">Peat soil MAG SbF1</strain>
    </source>
</reference>
<gene>
    <name evidence="9" type="ORF">SBF1_450008</name>
</gene>
<accession>A0A2U3LBQ2</accession>
<protein>
    <submittedName>
        <fullName evidence="9">C4-dicarboxylate transporter/malic acid transport protein</fullName>
    </submittedName>
</protein>
<dbReference type="OrthoDB" id="958273at2"/>
<dbReference type="CDD" id="cd09319">
    <property type="entry name" value="TDT_like_1"/>
    <property type="match status" value="1"/>
</dbReference>
<evidence type="ECO:0000256" key="3">
    <source>
        <dbReference type="ARBA" id="ARBA00022448"/>
    </source>
</evidence>
<dbReference type="PANTHER" id="PTHR31686:SF1">
    <property type="entry name" value="SULFITE EFFLUX PUMP SSU1"/>
    <property type="match status" value="1"/>
</dbReference>
<dbReference type="GO" id="GO:0005886">
    <property type="term" value="C:plasma membrane"/>
    <property type="evidence" value="ECO:0007669"/>
    <property type="project" value="UniProtKB-SubCell"/>
</dbReference>
<evidence type="ECO:0000313" key="9">
    <source>
        <dbReference type="EMBL" id="SPF49343.1"/>
    </source>
</evidence>
<feature type="transmembrane region" description="Helical" evidence="8">
    <location>
        <begin position="236"/>
        <end position="260"/>
    </location>
</feature>
<dbReference type="AlphaFoldDB" id="A0A2U3LBQ2"/>
<evidence type="ECO:0000256" key="8">
    <source>
        <dbReference type="SAM" id="Phobius"/>
    </source>
</evidence>
<feature type="transmembrane region" description="Helical" evidence="8">
    <location>
        <begin position="75"/>
        <end position="96"/>
    </location>
</feature>
<feature type="transmembrane region" description="Helical" evidence="8">
    <location>
        <begin position="12"/>
        <end position="34"/>
    </location>
</feature>
<feature type="transmembrane region" description="Helical" evidence="8">
    <location>
        <begin position="307"/>
        <end position="327"/>
    </location>
</feature>
<feature type="transmembrane region" description="Helical" evidence="8">
    <location>
        <begin position="102"/>
        <end position="125"/>
    </location>
</feature>
<feature type="transmembrane region" description="Helical" evidence="8">
    <location>
        <begin position="333"/>
        <end position="357"/>
    </location>
</feature>
<sequence>MGEYIENLHPASFAAVMATGIISIAFKGLGYNFIAMPLLALNLVLYPVLLCLLLARVLLYPTALLNDLKHPKKGIALLTFVAGTNTFGMQLFSVNFVGLTKILWFMGLVCWIILIYFILINLIAFKSEPIEKVVDGATLLIIVSTQSIALLGSTLASTFGLNFEIVLFLAWVFWASGFILYLVVITLVIYRLIFKTLEPKDWTGPYWICMGAMAITTLAGATIVSKLSLSANLKDLILFTKAITLMTWSIGTWWIPILLFMDIWKFTQIDISDKAPMWIKVFPWLRLGLGRKLNIYEIPSWGRVFPLGMYTVCTIALMKIMPLSFLWPVIKYWGWFAFIIWMLTFIGAMRSIAVFVIERKELVK</sequence>
<keyword evidence="4" id="KW-1003">Cell membrane</keyword>
<evidence type="ECO:0000256" key="6">
    <source>
        <dbReference type="ARBA" id="ARBA00022989"/>
    </source>
</evidence>
<evidence type="ECO:0000313" key="10">
    <source>
        <dbReference type="Proteomes" id="UP000238916"/>
    </source>
</evidence>
<dbReference type="EMBL" id="OMOF01000390">
    <property type="protein sequence ID" value="SPF49343.1"/>
    <property type="molecule type" value="Genomic_DNA"/>
</dbReference>
<feature type="transmembrane region" description="Helical" evidence="8">
    <location>
        <begin position="165"/>
        <end position="193"/>
    </location>
</feature>
<evidence type="ECO:0000256" key="1">
    <source>
        <dbReference type="ARBA" id="ARBA00004651"/>
    </source>
</evidence>
<feature type="transmembrane region" description="Helical" evidence="8">
    <location>
        <begin position="40"/>
        <end position="63"/>
    </location>
</feature>
<comment type="similarity">
    <text evidence="2">Belongs to the tellurite-resistance/dicarboxylate transporter (TDT) family.</text>
</comment>
<keyword evidence="6 8" id="KW-1133">Transmembrane helix</keyword>
<keyword evidence="3" id="KW-0813">Transport</keyword>
<feature type="transmembrane region" description="Helical" evidence="8">
    <location>
        <begin position="205"/>
        <end position="224"/>
    </location>
</feature>
<keyword evidence="7 8" id="KW-0472">Membrane</keyword>